<feature type="domain" description="THO complex subunitTHOC2 C-terminal" evidence="7">
    <location>
        <begin position="870"/>
        <end position="1167"/>
    </location>
</feature>
<dbReference type="Proteomes" id="UP000887013">
    <property type="component" value="Unassembled WGS sequence"/>
</dbReference>
<feature type="compositionally biased region" description="Polar residues" evidence="6">
    <location>
        <begin position="1238"/>
        <end position="1250"/>
    </location>
</feature>
<dbReference type="Pfam" id="PF16134">
    <property type="entry name" value="THOC2_N"/>
    <property type="match status" value="2"/>
</dbReference>
<evidence type="ECO:0000256" key="2">
    <source>
        <dbReference type="ARBA" id="ARBA00007857"/>
    </source>
</evidence>
<comment type="similarity">
    <text evidence="2">Belongs to the THOC2 family.</text>
</comment>
<dbReference type="PANTHER" id="PTHR21597:SF0">
    <property type="entry name" value="THO COMPLEX SUBUNIT 2"/>
    <property type="match status" value="1"/>
</dbReference>
<dbReference type="GO" id="GO:0006397">
    <property type="term" value="P:mRNA processing"/>
    <property type="evidence" value="ECO:0007669"/>
    <property type="project" value="InterPro"/>
</dbReference>
<dbReference type="Pfam" id="PF11262">
    <property type="entry name" value="Tho2"/>
    <property type="match status" value="1"/>
</dbReference>
<evidence type="ECO:0000256" key="5">
    <source>
        <dbReference type="ARBA" id="ARBA00047033"/>
    </source>
</evidence>
<dbReference type="InterPro" id="IPR021726">
    <property type="entry name" value="THO_THOC2_N"/>
</dbReference>
<dbReference type="GO" id="GO:0003729">
    <property type="term" value="F:mRNA binding"/>
    <property type="evidence" value="ECO:0007669"/>
    <property type="project" value="TreeGrafter"/>
</dbReference>
<evidence type="ECO:0000259" key="9">
    <source>
        <dbReference type="Pfam" id="PF16134"/>
    </source>
</evidence>
<feature type="domain" description="THO complex subunit 2 N-terminal" evidence="9">
    <location>
        <begin position="11"/>
        <end position="411"/>
    </location>
</feature>
<evidence type="ECO:0000256" key="3">
    <source>
        <dbReference type="ARBA" id="ARBA00019596"/>
    </source>
</evidence>
<evidence type="ECO:0000256" key="4">
    <source>
        <dbReference type="ARBA" id="ARBA00023242"/>
    </source>
</evidence>
<feature type="compositionally biased region" description="Basic and acidic residues" evidence="6">
    <location>
        <begin position="1290"/>
        <end position="1341"/>
    </location>
</feature>
<evidence type="ECO:0000313" key="11">
    <source>
        <dbReference type="Proteomes" id="UP000887013"/>
    </source>
</evidence>
<dbReference type="InterPro" id="IPR032302">
    <property type="entry name" value="THOC2_N"/>
</dbReference>
<gene>
    <name evidence="10" type="primary">THOC2</name>
    <name evidence="10" type="ORF">NPIL_559961</name>
</gene>
<feature type="domain" description="THO complex subunitTHOC2 N-terminal" evidence="8">
    <location>
        <begin position="561"/>
        <end position="636"/>
    </location>
</feature>
<comment type="subunit">
    <text evidence="5">Component of the THO subcomplex, which is composed of THOC1, THOC2, THOC3, THOC5, THOC6 and THOC7. The THO subcomplex interacts with DDX39B to form the THO-DDX39B complex which multimerizes into a 28-subunit tetrameric assembly. Component of the transcription/export (TREX) complex at least composed of ALYREF/THOC4, DDX39B, SARNP/CIP29, CHTOP and the THO subcomplex; in the complex interacts with THOC1, THOC3, THOC5, THOC7 and DDX39B. TREX seems to have a dynamic structure involving ATP-dependent remodeling. Interacts with POLDIP3 and ZC3H11A.</text>
</comment>
<keyword evidence="4" id="KW-0539">Nucleus</keyword>
<dbReference type="GO" id="GO:0000445">
    <property type="term" value="C:THO complex part of transcription export complex"/>
    <property type="evidence" value="ECO:0007669"/>
    <property type="project" value="TreeGrafter"/>
</dbReference>
<protein>
    <recommendedName>
        <fullName evidence="3">THO complex subunit 2</fullName>
    </recommendedName>
</protein>
<feature type="compositionally biased region" description="Basic residues" evidence="6">
    <location>
        <begin position="1463"/>
        <end position="1478"/>
    </location>
</feature>
<evidence type="ECO:0000256" key="6">
    <source>
        <dbReference type="SAM" id="MobiDB-lite"/>
    </source>
</evidence>
<dbReference type="InterPro" id="IPR021418">
    <property type="entry name" value="THO_THOC2_C"/>
</dbReference>
<evidence type="ECO:0000256" key="1">
    <source>
        <dbReference type="ARBA" id="ARBA00004123"/>
    </source>
</evidence>
<dbReference type="Pfam" id="PF11732">
    <property type="entry name" value="Thoc2"/>
    <property type="match status" value="1"/>
</dbReference>
<comment type="caution">
    <text evidence="10">The sequence shown here is derived from an EMBL/GenBank/DDBJ whole genome shotgun (WGS) entry which is preliminary data.</text>
</comment>
<feature type="region of interest" description="Disordered" evidence="6">
    <location>
        <begin position="1216"/>
        <end position="1478"/>
    </location>
</feature>
<evidence type="ECO:0000259" key="7">
    <source>
        <dbReference type="Pfam" id="PF11262"/>
    </source>
</evidence>
<feature type="compositionally biased region" description="Polar residues" evidence="6">
    <location>
        <begin position="1258"/>
        <end position="1267"/>
    </location>
</feature>
<feature type="domain" description="THO complex subunit 2 N-terminal" evidence="9">
    <location>
        <begin position="419"/>
        <end position="559"/>
    </location>
</feature>
<sequence length="1478" mass="169467">MSPTFKIEMFKTWGEKERSEFVSYCQIALEKFRNISLVMGDDAKDINYVLFELCSCCVRGEISVEATVSALSEILSLHPELPSFVADILNVLDTESQCCEPNHPSRERFFSLLRYCNNKIVPEFILKERLDFDTLGDAGIMKLLRNTQTKFIKTKTRLFYKQQKYNLFREEIEGYAKLITELDPPLGQEPNVEHSLEIIQSLIGCFNLDPNRVLDVILESFECKPSFANYFSQLLHSYFGASETISQVIGFKFGFYQASDSKGTPASLYRVSAFLLKSKVMQLSQLYSLLKPNDGKINDEHKQEFDNALLYVKQLNSLSTNPSHNASDANKEGSKTENKIDLDDNQKLGLCAALIDVGDWEHARQLMSCFPDYYATSHLFIARKLCSLIHVLIDDFYRKHKFTPQVKESKPLILDPSVQIKQIENFTELFNGVFEMIYALGPHLHIDPVLMAKIIRLSRFWMSAKSEIPEYGVAAISHIVEQSLLPSLSLLECNCCMAEELWSLMKLFPYQTRYTFYYNWKTSASTSHPLLIKAKADILKRLKYIMKRLSKENVKPSGRQIGKLSHSNPGYLFDYILSQIQTWDNLIGPVIDSLKYLTSLSYDVLAYCVIEALGNSEKDRMKHDGTSISVWLQSLASFGGAVFKKYPIDISGLLQHVANQLIAGKSLDLLILKEVVQKMAGIEATEEMTAEQLEAMTGGELLRSEGGYFNQLRNVKKSSQRLKDSLLEQDLAIPLCLLMAQQRNCILYHESDNSHVKLVGKLYDQCQDTLVQYGSFLANNLNMEDYANRLPSVSALLTEYSIQTDVAFYLSRPSLNHILNSKFEELRKQDKNMKNLSTPQSIKKYLEIVDSITAPIVLSVKSNQAHKKAWEDLNPQFYVTFWSLSMYDLVVPSSSYEREVGKLKSLIQNEESKDAGKKKKERERCDALITKLVEEEKLQQEHCARVMARLRSEKDDWFQSRAAKNETITQFLQLCLFPRCIFTPVDSLYCAKFVLLIHCLKTPNFSTLLCYDRVFCDITMTVASCTENEANRYGLLLCSMLETVMRWHSDKAIFDKECANFPGFMTKFKVADKTGDSSVDHVDYENYRHVCHKWHFKITKSLLKCLDSGDYVQIRNSLLVLRKIAPHFPVIQSLGGALERRMEKIKVEEKEKRPDIFVLATGYSGVLRAKKASLIPESEFHLKENTRQVATSATAKIESTAKVEKRDNENLIELTKERSSKPDVKAEPNRVKAGSSERIGTSPSYSQSKRTVTRIDNEQNGLESNNRAKVLRVKEDKSSSDNTSPMRANLKNDVEKQPVLKEEKRREERQVSSLSDREVSDSGRESHSHRRSADTLDPEREHKRRRTDGTSSRSPREPVERELRSLDERNGGRDKASAEKLHKEPEASVEKSKVKEKKTSRKREYTDENPSEPRRRRQKADKEEEELGKRAIENDREVKSRRDEKSPVVYLISTDRRVDREDKKHHRSSSASRVKKRS</sequence>
<proteinExistence type="inferred from homology"/>
<accession>A0A8X6PQL8</accession>
<evidence type="ECO:0000259" key="8">
    <source>
        <dbReference type="Pfam" id="PF11732"/>
    </source>
</evidence>
<feature type="compositionally biased region" description="Basic and acidic residues" evidence="6">
    <location>
        <begin position="1427"/>
        <end position="1446"/>
    </location>
</feature>
<name>A0A8X6PQL8_NEPPI</name>
<comment type="subcellular location">
    <subcellularLocation>
        <location evidence="1">Nucleus</location>
    </subcellularLocation>
</comment>
<dbReference type="PANTHER" id="PTHR21597">
    <property type="entry name" value="THO2 PROTEIN"/>
    <property type="match status" value="1"/>
</dbReference>
<dbReference type="InterPro" id="IPR040007">
    <property type="entry name" value="Tho2"/>
</dbReference>
<dbReference type="GO" id="GO:0006406">
    <property type="term" value="P:mRNA export from nucleus"/>
    <property type="evidence" value="ECO:0007669"/>
    <property type="project" value="InterPro"/>
</dbReference>
<reference evidence="10" key="1">
    <citation type="submission" date="2020-08" db="EMBL/GenBank/DDBJ databases">
        <title>Multicomponent nature underlies the extraordinary mechanical properties of spider dragline silk.</title>
        <authorList>
            <person name="Kono N."/>
            <person name="Nakamura H."/>
            <person name="Mori M."/>
            <person name="Yoshida Y."/>
            <person name="Ohtoshi R."/>
            <person name="Malay A.D."/>
            <person name="Moran D.A.P."/>
            <person name="Tomita M."/>
            <person name="Numata K."/>
            <person name="Arakawa K."/>
        </authorList>
    </citation>
    <scope>NUCLEOTIDE SEQUENCE</scope>
</reference>
<dbReference type="EMBL" id="BMAW01022912">
    <property type="protein sequence ID" value="GFT80386.1"/>
    <property type="molecule type" value="Genomic_DNA"/>
</dbReference>
<dbReference type="OrthoDB" id="29024at2759"/>
<feature type="compositionally biased region" description="Basic and acidic residues" evidence="6">
    <location>
        <begin position="1354"/>
        <end position="1393"/>
    </location>
</feature>
<organism evidence="10 11">
    <name type="scientific">Nephila pilipes</name>
    <name type="common">Giant wood spider</name>
    <name type="synonym">Nephila maculata</name>
    <dbReference type="NCBI Taxonomy" id="299642"/>
    <lineage>
        <taxon>Eukaryota</taxon>
        <taxon>Metazoa</taxon>
        <taxon>Ecdysozoa</taxon>
        <taxon>Arthropoda</taxon>
        <taxon>Chelicerata</taxon>
        <taxon>Arachnida</taxon>
        <taxon>Araneae</taxon>
        <taxon>Araneomorphae</taxon>
        <taxon>Entelegynae</taxon>
        <taxon>Araneoidea</taxon>
        <taxon>Nephilidae</taxon>
        <taxon>Nephila</taxon>
    </lineage>
</organism>
<feature type="compositionally biased region" description="Basic and acidic residues" evidence="6">
    <location>
        <begin position="1216"/>
        <end position="1230"/>
    </location>
</feature>
<keyword evidence="11" id="KW-1185">Reference proteome</keyword>
<evidence type="ECO:0000313" key="10">
    <source>
        <dbReference type="EMBL" id="GFT80386.1"/>
    </source>
</evidence>